<reference evidence="1" key="1">
    <citation type="journal article" date="2020" name="Nature">
        <title>Giant virus diversity and host interactions through global metagenomics.</title>
        <authorList>
            <person name="Schulz F."/>
            <person name="Roux S."/>
            <person name="Paez-Espino D."/>
            <person name="Jungbluth S."/>
            <person name="Walsh D.A."/>
            <person name="Denef V.J."/>
            <person name="McMahon K.D."/>
            <person name="Konstantinidis K.T."/>
            <person name="Eloe-Fadrosh E.A."/>
            <person name="Kyrpides N.C."/>
            <person name="Woyke T."/>
        </authorList>
    </citation>
    <scope>NUCLEOTIDE SEQUENCE</scope>
    <source>
        <strain evidence="1">GVMAG-S-3300013094-109</strain>
    </source>
</reference>
<organism evidence="1">
    <name type="scientific">viral metagenome</name>
    <dbReference type="NCBI Taxonomy" id="1070528"/>
    <lineage>
        <taxon>unclassified sequences</taxon>
        <taxon>metagenomes</taxon>
        <taxon>organismal metagenomes</taxon>
    </lineage>
</organism>
<accession>A0A6C0KUW8</accession>
<protein>
    <submittedName>
        <fullName evidence="1">Uncharacterized protein</fullName>
    </submittedName>
</protein>
<dbReference type="EMBL" id="MN740989">
    <property type="protein sequence ID" value="QHU21379.1"/>
    <property type="molecule type" value="Genomic_DNA"/>
</dbReference>
<evidence type="ECO:0000313" key="1">
    <source>
        <dbReference type="EMBL" id="QHU21379.1"/>
    </source>
</evidence>
<proteinExistence type="predicted"/>
<dbReference type="AlphaFoldDB" id="A0A6C0KUW8"/>
<sequence length="169" mass="20624">MRVNEKRNLRNRIYIKRTEFRKFIQDSPREIRDQILAYFPIPEEILNERDKLFLDKIIPVLKEMDHKNAYEICTKGPFSKTISNFTKEFIETYYKYKKFDSFPFIPSYEGDSYDYWINHSEEYYKLFGVNDFNRRQIVGTIVEILKKSKKDESKIFRKQLLAVKFQLSK</sequence>
<name>A0A6C0KUW8_9ZZZZ</name>